<organism evidence="1 2">
    <name type="scientific">Salipiger marinus</name>
    <dbReference type="NCBI Taxonomy" id="555512"/>
    <lineage>
        <taxon>Bacteria</taxon>
        <taxon>Pseudomonadati</taxon>
        <taxon>Pseudomonadota</taxon>
        <taxon>Alphaproteobacteria</taxon>
        <taxon>Rhodobacterales</taxon>
        <taxon>Roseobacteraceae</taxon>
        <taxon>Salipiger</taxon>
    </lineage>
</organism>
<name>A0A1G8PPB7_9RHOB</name>
<dbReference type="OrthoDB" id="7871041at2"/>
<sequence length="78" mass="9340">MRHLTWHDLTRNWSRALDTLRARFPNLDTERLRRQPPDRARLVAHLAERHDLTRREARRELDDWLFAQTLRGGTSAGL</sequence>
<proteinExistence type="predicted"/>
<dbReference type="Proteomes" id="UP000199093">
    <property type="component" value="Unassembled WGS sequence"/>
</dbReference>
<dbReference type="Gene3D" id="1.10.1470.10">
    <property type="entry name" value="YjbJ"/>
    <property type="match status" value="1"/>
</dbReference>
<keyword evidence="2" id="KW-1185">Reference proteome</keyword>
<dbReference type="STRING" id="555512.SAMN04487993_101338"/>
<accession>A0A1G8PPB7</accession>
<dbReference type="AlphaFoldDB" id="A0A1G8PPB7"/>
<protein>
    <submittedName>
        <fullName evidence="1">Uncharacterized protein</fullName>
    </submittedName>
</protein>
<dbReference type="RefSeq" id="WP_089848606.1">
    <property type="nucleotide sequence ID" value="NZ_FNEJ01000013.1"/>
</dbReference>
<reference evidence="1 2" key="1">
    <citation type="submission" date="2016-10" db="EMBL/GenBank/DDBJ databases">
        <authorList>
            <person name="de Groot N.N."/>
        </authorList>
    </citation>
    <scope>NUCLEOTIDE SEQUENCE [LARGE SCALE GENOMIC DNA]</scope>
    <source>
        <strain evidence="1 2">DSM 26424</strain>
    </source>
</reference>
<gene>
    <name evidence="1" type="ORF">SAMN04487993_101338</name>
</gene>
<evidence type="ECO:0000313" key="1">
    <source>
        <dbReference type="EMBL" id="SDI94327.1"/>
    </source>
</evidence>
<dbReference type="InterPro" id="IPR036629">
    <property type="entry name" value="YjbJ_sf"/>
</dbReference>
<evidence type="ECO:0000313" key="2">
    <source>
        <dbReference type="Proteomes" id="UP000199093"/>
    </source>
</evidence>
<dbReference type="EMBL" id="FNEJ01000013">
    <property type="protein sequence ID" value="SDI94327.1"/>
    <property type="molecule type" value="Genomic_DNA"/>
</dbReference>